<evidence type="ECO:0000256" key="10">
    <source>
        <dbReference type="RuleBase" id="RU367050"/>
    </source>
</evidence>
<accession>A0A510WTE0</accession>
<feature type="transmembrane region" description="Helical" evidence="9">
    <location>
        <begin position="69"/>
        <end position="89"/>
    </location>
</feature>
<keyword evidence="4 10" id="KW-1003">Cell membrane</keyword>
<comment type="caution">
    <text evidence="12">The sequence shown here is derived from an EMBL/GenBank/DDBJ whole genome shotgun (WGS) entry which is preliminary data.</text>
</comment>
<comment type="subcellular location">
    <subcellularLocation>
        <location evidence="1 9">Cell membrane</location>
        <topology evidence="1 9">Multi-pass membrane protein</topology>
    </subcellularLocation>
</comment>
<keyword evidence="5 10" id="KW-0762">Sugar transport</keyword>
<dbReference type="Proteomes" id="UP000321722">
    <property type="component" value="Unassembled WGS sequence"/>
</dbReference>
<dbReference type="GO" id="GO:0015423">
    <property type="term" value="F:ABC-type maltose transporter activity"/>
    <property type="evidence" value="ECO:0007669"/>
    <property type="project" value="TreeGrafter"/>
</dbReference>
<keyword evidence="7 9" id="KW-1133">Transmembrane helix</keyword>
<dbReference type="EMBL" id="BJUI01000023">
    <property type="protein sequence ID" value="GEK42456.1"/>
    <property type="molecule type" value="Genomic_DNA"/>
</dbReference>
<dbReference type="Pfam" id="PF00528">
    <property type="entry name" value="BPD_transp_1"/>
    <property type="match status" value="1"/>
</dbReference>
<feature type="domain" description="ABC transmembrane type-1" evidence="11">
    <location>
        <begin position="192"/>
        <end position="420"/>
    </location>
</feature>
<dbReference type="SUPFAM" id="SSF160964">
    <property type="entry name" value="MalF N-terminal region-like"/>
    <property type="match status" value="1"/>
</dbReference>
<protein>
    <recommendedName>
        <fullName evidence="10">Maltose/maltodextrin transport system permease protein</fullName>
    </recommendedName>
</protein>
<evidence type="ECO:0000256" key="4">
    <source>
        <dbReference type="ARBA" id="ARBA00022475"/>
    </source>
</evidence>
<feature type="transmembrane region" description="Helical" evidence="9">
    <location>
        <begin position="191"/>
        <end position="215"/>
    </location>
</feature>
<keyword evidence="6 9" id="KW-0812">Transmembrane</keyword>
<sequence length="430" mass="47495">MKENKQSPRTSALLSIIPGLGQFKNGQKVKGGIFLGLFILFVIEMVFFGGNALVGLVTLGTNPGVDNSMFLMVQGTLQLLVTIIALFFYGVQIRDAYQTAVRIQKGKEVEDGWKGIRDSLATNGFPYMLTFPAYALMIFVIILPVLVTLFMAFTNYNFNHVPPQSLISWIGIQNFHDMFFLSSYRATFLSVFGWTLIWTFAATTLQITLGVFTAVVANQSFIKGKRLFGIIFLLPWAVPAFVTIMSFSNIFNDSAGAINVQVIPFLNHLLPFLHLHGLPWMTNPLWTKVALIMIQGWLGFPYIYVLVTGILQSIDQNLYEAATIDGATAIQKFNHITLPAILAVAAPTFVTQYTFNFNNFTIIYLFNNGGPGDVGGGAGRSDILISWIYKLTTSNTPQYGLASAITLLISAIVIGVSLVVFKKTHAFNMD</sequence>
<dbReference type="RefSeq" id="WP_057827256.1">
    <property type="nucleotide sequence ID" value="NZ_BAAACL010000012.1"/>
</dbReference>
<dbReference type="PANTHER" id="PTHR47314">
    <property type="entry name" value="MALTOSE/MALTODEXTRIN TRANSPORT SYSTEM PERMEASE PROTEIN MALF"/>
    <property type="match status" value="1"/>
</dbReference>
<dbReference type="PROSITE" id="PS50928">
    <property type="entry name" value="ABC_TM1"/>
    <property type="match status" value="1"/>
</dbReference>
<dbReference type="GeneID" id="29934139"/>
<proteinExistence type="inferred from homology"/>
<dbReference type="AlphaFoldDB" id="A0A510WTE0"/>
<dbReference type="Gene3D" id="1.10.3720.10">
    <property type="entry name" value="MetI-like"/>
    <property type="match status" value="1"/>
</dbReference>
<reference evidence="12 13" key="1">
    <citation type="submission" date="2019-07" db="EMBL/GenBank/DDBJ databases">
        <title>Whole genome shotgun sequence of Lactobacillus aviarius subsp. aviarius NBRC 102162.</title>
        <authorList>
            <person name="Hosoyama A."/>
            <person name="Uohara A."/>
            <person name="Ohji S."/>
            <person name="Ichikawa N."/>
        </authorList>
    </citation>
    <scope>NUCLEOTIDE SEQUENCE [LARGE SCALE GENOMIC DNA]</scope>
    <source>
        <strain evidence="12 13">NBRC 102162</strain>
    </source>
</reference>
<dbReference type="PANTHER" id="PTHR47314:SF1">
    <property type="entry name" value="MALTOSE_MALTODEXTRIN TRANSPORT SYSTEM PERMEASE PROTEIN MALF"/>
    <property type="match status" value="1"/>
</dbReference>
<name>A0A510WTE0_9LACO</name>
<keyword evidence="13" id="KW-1185">Reference proteome</keyword>
<evidence type="ECO:0000313" key="13">
    <source>
        <dbReference type="Proteomes" id="UP000321722"/>
    </source>
</evidence>
<evidence type="ECO:0000256" key="7">
    <source>
        <dbReference type="ARBA" id="ARBA00022989"/>
    </source>
</evidence>
<dbReference type="SUPFAM" id="SSF161098">
    <property type="entry name" value="MetI-like"/>
    <property type="match status" value="1"/>
</dbReference>
<evidence type="ECO:0000313" key="12">
    <source>
        <dbReference type="EMBL" id="GEK42456.1"/>
    </source>
</evidence>
<feature type="transmembrane region" description="Helical" evidence="9">
    <location>
        <begin position="133"/>
        <end position="153"/>
    </location>
</feature>
<dbReference type="GO" id="GO:0042956">
    <property type="term" value="P:maltodextrin transmembrane transport"/>
    <property type="evidence" value="ECO:0007669"/>
    <property type="project" value="TreeGrafter"/>
</dbReference>
<gene>
    <name evidence="12" type="primary">malC</name>
    <name evidence="12" type="ORF">LAV01_12880</name>
</gene>
<keyword evidence="8 9" id="KW-0472">Membrane</keyword>
<dbReference type="CDD" id="cd06261">
    <property type="entry name" value="TM_PBP2"/>
    <property type="match status" value="1"/>
</dbReference>
<evidence type="ECO:0000256" key="6">
    <source>
        <dbReference type="ARBA" id="ARBA00022692"/>
    </source>
</evidence>
<evidence type="ECO:0000256" key="1">
    <source>
        <dbReference type="ARBA" id="ARBA00004651"/>
    </source>
</evidence>
<evidence type="ECO:0000256" key="5">
    <source>
        <dbReference type="ARBA" id="ARBA00022597"/>
    </source>
</evidence>
<dbReference type="InterPro" id="IPR000515">
    <property type="entry name" value="MetI-like"/>
</dbReference>
<dbReference type="FunFam" id="1.10.3720.10:FF:000036">
    <property type="entry name" value="Maltodextrin ABC transporter, permease protein"/>
    <property type="match status" value="1"/>
</dbReference>
<dbReference type="GO" id="GO:1990060">
    <property type="term" value="C:maltose transport complex"/>
    <property type="evidence" value="ECO:0007669"/>
    <property type="project" value="TreeGrafter"/>
</dbReference>
<comment type="function">
    <text evidence="10">Part of the ABC transporter complex MalEFGK involved in maltose/maltodextrin import. Probably responsible for the translocation of the substrate across the membrane.</text>
</comment>
<evidence type="ECO:0000256" key="3">
    <source>
        <dbReference type="ARBA" id="ARBA00022448"/>
    </source>
</evidence>
<organism evidence="12 13">
    <name type="scientific">Ligilactobacillus aviarius</name>
    <dbReference type="NCBI Taxonomy" id="1606"/>
    <lineage>
        <taxon>Bacteria</taxon>
        <taxon>Bacillati</taxon>
        <taxon>Bacillota</taxon>
        <taxon>Bacilli</taxon>
        <taxon>Lactobacillales</taxon>
        <taxon>Lactobacillaceae</taxon>
        <taxon>Ligilactobacillus</taxon>
    </lineage>
</organism>
<evidence type="ECO:0000256" key="9">
    <source>
        <dbReference type="RuleBase" id="RU363032"/>
    </source>
</evidence>
<feature type="transmembrane region" description="Helical" evidence="9">
    <location>
        <begin position="399"/>
        <end position="421"/>
    </location>
</feature>
<feature type="transmembrane region" description="Helical" evidence="9">
    <location>
        <begin position="285"/>
        <end position="307"/>
    </location>
</feature>
<comment type="similarity">
    <text evidence="2 10">Belongs to the binding-protein-dependent transport system permease family. MalFG subfamily.</text>
</comment>
<dbReference type="InterPro" id="IPR035906">
    <property type="entry name" value="MetI-like_sf"/>
</dbReference>
<keyword evidence="3 9" id="KW-0813">Transport</keyword>
<evidence type="ECO:0000256" key="8">
    <source>
        <dbReference type="ARBA" id="ARBA00023136"/>
    </source>
</evidence>
<feature type="transmembrane region" description="Helical" evidence="9">
    <location>
        <begin position="33"/>
        <end position="57"/>
    </location>
</feature>
<evidence type="ECO:0000256" key="2">
    <source>
        <dbReference type="ARBA" id="ARBA00009047"/>
    </source>
</evidence>
<feature type="transmembrane region" description="Helical" evidence="9">
    <location>
        <begin position="227"/>
        <end position="248"/>
    </location>
</feature>
<evidence type="ECO:0000259" key="11">
    <source>
        <dbReference type="PROSITE" id="PS50928"/>
    </source>
</evidence>